<dbReference type="GO" id="GO:0004643">
    <property type="term" value="F:phosphoribosylaminoimidazolecarboxamide formyltransferase activity"/>
    <property type="evidence" value="ECO:0007669"/>
    <property type="project" value="InterPro"/>
</dbReference>
<dbReference type="InterPro" id="IPR024051">
    <property type="entry name" value="AICAR_Tfase_dup_dom_sf"/>
</dbReference>
<dbReference type="GO" id="GO:0003937">
    <property type="term" value="F:IMP cyclohydrolase activity"/>
    <property type="evidence" value="ECO:0007669"/>
    <property type="project" value="InterPro"/>
</dbReference>
<dbReference type="Pfam" id="PF01808">
    <property type="entry name" value="AICARFT_IMPCHas"/>
    <property type="match status" value="1"/>
</dbReference>
<gene>
    <name evidence="1" type="ORF">J5N97_009058</name>
</gene>
<name>A0A9D5CWV7_9LILI</name>
<keyword evidence="2" id="KW-1185">Reference proteome</keyword>
<dbReference type="EMBL" id="JAGGNH010000002">
    <property type="protein sequence ID" value="KAJ0980803.1"/>
    <property type="molecule type" value="Genomic_DNA"/>
</dbReference>
<protein>
    <submittedName>
        <fullName evidence="1">Uncharacterized protein</fullName>
    </submittedName>
</protein>
<dbReference type="InterPro" id="IPR002695">
    <property type="entry name" value="PurH-like"/>
</dbReference>
<organism evidence="1 2">
    <name type="scientific">Dioscorea zingiberensis</name>
    <dbReference type="NCBI Taxonomy" id="325984"/>
    <lineage>
        <taxon>Eukaryota</taxon>
        <taxon>Viridiplantae</taxon>
        <taxon>Streptophyta</taxon>
        <taxon>Embryophyta</taxon>
        <taxon>Tracheophyta</taxon>
        <taxon>Spermatophyta</taxon>
        <taxon>Magnoliopsida</taxon>
        <taxon>Liliopsida</taxon>
        <taxon>Dioscoreales</taxon>
        <taxon>Dioscoreaceae</taxon>
        <taxon>Dioscorea</taxon>
    </lineage>
</organism>
<evidence type="ECO:0000313" key="1">
    <source>
        <dbReference type="EMBL" id="KAJ0980803.1"/>
    </source>
</evidence>
<dbReference type="GO" id="GO:0005829">
    <property type="term" value="C:cytosol"/>
    <property type="evidence" value="ECO:0007669"/>
    <property type="project" value="TreeGrafter"/>
</dbReference>
<dbReference type="InterPro" id="IPR016193">
    <property type="entry name" value="Cytidine_deaminase-like"/>
</dbReference>
<accession>A0A9D5CWV7</accession>
<dbReference type="PANTHER" id="PTHR11692">
    <property type="entry name" value="BIFUNCTIONAL PURINE BIOSYNTHESIS PROTEIN PURH"/>
    <property type="match status" value="1"/>
</dbReference>
<sequence length="106" mass="11654">MPKVPNIGSEEKRDTILVATVYSILVSDADAILTCRSADLISAFGGIVAFSTTIDEDLTREIRELRSPTDGETQMFYKRVITPSYTEKGLEVLCGSAKQHARTTLE</sequence>
<dbReference type="AlphaFoldDB" id="A0A9D5CWV7"/>
<reference evidence="1" key="2">
    <citation type="journal article" date="2022" name="Hortic Res">
        <title>The genome of Dioscorea zingiberensis sheds light on the biosynthesis, origin and evolution of the medicinally important diosgenin saponins.</title>
        <authorList>
            <person name="Li Y."/>
            <person name="Tan C."/>
            <person name="Li Z."/>
            <person name="Guo J."/>
            <person name="Li S."/>
            <person name="Chen X."/>
            <person name="Wang C."/>
            <person name="Dai X."/>
            <person name="Yang H."/>
            <person name="Song W."/>
            <person name="Hou L."/>
            <person name="Xu J."/>
            <person name="Tong Z."/>
            <person name="Xu A."/>
            <person name="Yuan X."/>
            <person name="Wang W."/>
            <person name="Yang Q."/>
            <person name="Chen L."/>
            <person name="Sun Z."/>
            <person name="Wang K."/>
            <person name="Pan B."/>
            <person name="Chen J."/>
            <person name="Bao Y."/>
            <person name="Liu F."/>
            <person name="Qi X."/>
            <person name="Gang D.R."/>
            <person name="Wen J."/>
            <person name="Li J."/>
        </authorList>
    </citation>
    <scope>NUCLEOTIDE SEQUENCE</scope>
    <source>
        <strain evidence="1">Dzin_1.0</strain>
    </source>
</reference>
<proteinExistence type="predicted"/>
<reference evidence="1" key="1">
    <citation type="submission" date="2021-03" db="EMBL/GenBank/DDBJ databases">
        <authorList>
            <person name="Li Z."/>
            <person name="Yang C."/>
        </authorList>
    </citation>
    <scope>NUCLEOTIDE SEQUENCE</scope>
    <source>
        <strain evidence="1">Dzin_1.0</strain>
        <tissue evidence="1">Leaf</tissue>
    </source>
</reference>
<dbReference type="OrthoDB" id="6017153at2759"/>
<dbReference type="PANTHER" id="PTHR11692:SF0">
    <property type="entry name" value="BIFUNCTIONAL PURINE BIOSYNTHESIS PROTEIN ATIC"/>
    <property type="match status" value="1"/>
</dbReference>
<comment type="caution">
    <text evidence="1">The sequence shown here is derived from an EMBL/GenBank/DDBJ whole genome shotgun (WGS) entry which is preliminary data.</text>
</comment>
<evidence type="ECO:0000313" key="2">
    <source>
        <dbReference type="Proteomes" id="UP001085076"/>
    </source>
</evidence>
<dbReference type="SUPFAM" id="SSF53927">
    <property type="entry name" value="Cytidine deaminase-like"/>
    <property type="match status" value="1"/>
</dbReference>
<dbReference type="Gene3D" id="3.40.140.20">
    <property type="match status" value="1"/>
</dbReference>
<dbReference type="Proteomes" id="UP001085076">
    <property type="component" value="Miscellaneous, Linkage group lg02"/>
</dbReference>
<dbReference type="GO" id="GO:0006189">
    <property type="term" value="P:'de novo' IMP biosynthetic process"/>
    <property type="evidence" value="ECO:0007669"/>
    <property type="project" value="TreeGrafter"/>
</dbReference>